<feature type="region of interest" description="Disordered" evidence="1">
    <location>
        <begin position="108"/>
        <end position="128"/>
    </location>
</feature>
<sequence>MAAGELEKEGVWAQQQAPRQVEAASRRQPRRAAPANEPNRPRAAAPVTRLPLSATPDEANQRTPDPSLYDDGLCSVAGDLTLGKMLGDISTSDRQEEPYNLLAVESKRQKELSVQARPISGRRRRAPK</sequence>
<gene>
    <name evidence="2" type="ORF">PR048_018437</name>
</gene>
<name>A0ABQ9HCI2_9NEOP</name>
<keyword evidence="3" id="KW-1185">Reference proteome</keyword>
<protein>
    <submittedName>
        <fullName evidence="2">Uncharacterized protein</fullName>
    </submittedName>
</protein>
<feature type="compositionally biased region" description="Low complexity" evidence="1">
    <location>
        <begin position="31"/>
        <end position="46"/>
    </location>
</feature>
<feature type="compositionally biased region" description="Basic and acidic residues" evidence="1">
    <location>
        <begin position="1"/>
        <end position="10"/>
    </location>
</feature>
<dbReference type="Proteomes" id="UP001159363">
    <property type="component" value="Chromosome 5"/>
</dbReference>
<accession>A0ABQ9HCI2</accession>
<reference evidence="2 3" key="1">
    <citation type="submission" date="2023-02" db="EMBL/GenBank/DDBJ databases">
        <title>LHISI_Scaffold_Assembly.</title>
        <authorList>
            <person name="Stuart O.P."/>
            <person name="Cleave R."/>
            <person name="Magrath M.J.L."/>
            <person name="Mikheyev A.S."/>
        </authorList>
    </citation>
    <scope>NUCLEOTIDE SEQUENCE [LARGE SCALE GENOMIC DNA]</scope>
    <source>
        <strain evidence="2">Daus_M_001</strain>
        <tissue evidence="2">Leg muscle</tissue>
    </source>
</reference>
<evidence type="ECO:0000313" key="3">
    <source>
        <dbReference type="Proteomes" id="UP001159363"/>
    </source>
</evidence>
<evidence type="ECO:0000313" key="2">
    <source>
        <dbReference type="EMBL" id="KAJ8881950.1"/>
    </source>
</evidence>
<dbReference type="EMBL" id="JARBHB010000006">
    <property type="protein sequence ID" value="KAJ8881950.1"/>
    <property type="molecule type" value="Genomic_DNA"/>
</dbReference>
<proteinExistence type="predicted"/>
<feature type="region of interest" description="Disordered" evidence="1">
    <location>
        <begin position="1"/>
        <end position="70"/>
    </location>
</feature>
<comment type="caution">
    <text evidence="2">The sequence shown here is derived from an EMBL/GenBank/DDBJ whole genome shotgun (WGS) entry which is preliminary data.</text>
</comment>
<organism evidence="2 3">
    <name type="scientific">Dryococelus australis</name>
    <dbReference type="NCBI Taxonomy" id="614101"/>
    <lineage>
        <taxon>Eukaryota</taxon>
        <taxon>Metazoa</taxon>
        <taxon>Ecdysozoa</taxon>
        <taxon>Arthropoda</taxon>
        <taxon>Hexapoda</taxon>
        <taxon>Insecta</taxon>
        <taxon>Pterygota</taxon>
        <taxon>Neoptera</taxon>
        <taxon>Polyneoptera</taxon>
        <taxon>Phasmatodea</taxon>
        <taxon>Verophasmatodea</taxon>
        <taxon>Anareolatae</taxon>
        <taxon>Phasmatidae</taxon>
        <taxon>Eurycanthinae</taxon>
        <taxon>Dryococelus</taxon>
    </lineage>
</organism>
<evidence type="ECO:0000256" key="1">
    <source>
        <dbReference type="SAM" id="MobiDB-lite"/>
    </source>
</evidence>